<dbReference type="Gene3D" id="3.40.1800.20">
    <property type="match status" value="1"/>
</dbReference>
<dbReference type="EMBL" id="CAJHNJ030000020">
    <property type="protein sequence ID" value="CAG9117631.1"/>
    <property type="molecule type" value="Genomic_DNA"/>
</dbReference>
<evidence type="ECO:0000259" key="9">
    <source>
        <dbReference type="PROSITE" id="PS50157"/>
    </source>
</evidence>
<feature type="binding site" evidence="8">
    <location>
        <position position="12"/>
    </location>
    <ligand>
        <name>Zn(2+)</name>
        <dbReference type="ChEBI" id="CHEBI:29105"/>
    </ligand>
</feature>
<dbReference type="InterPro" id="IPR013087">
    <property type="entry name" value="Znf_C2H2_type"/>
</dbReference>
<evidence type="ECO:0000313" key="12">
    <source>
        <dbReference type="Proteomes" id="UP000653454"/>
    </source>
</evidence>
<evidence type="ECO:0000256" key="7">
    <source>
        <dbReference type="PROSITE-ProRule" id="PRU00042"/>
    </source>
</evidence>
<feature type="domain" description="C2H2-type" evidence="9">
    <location>
        <begin position="463"/>
        <end position="490"/>
    </location>
</feature>
<dbReference type="SMART" id="SM00868">
    <property type="entry name" value="zf-AD"/>
    <property type="match status" value="1"/>
</dbReference>
<feature type="domain" description="C2H2-type" evidence="9">
    <location>
        <begin position="318"/>
        <end position="345"/>
    </location>
</feature>
<dbReference type="GO" id="GO:0032502">
    <property type="term" value="P:developmental process"/>
    <property type="evidence" value="ECO:0007669"/>
    <property type="project" value="UniProtKB-ARBA"/>
</dbReference>
<dbReference type="Pfam" id="PF00096">
    <property type="entry name" value="zf-C2H2"/>
    <property type="match status" value="4"/>
</dbReference>
<dbReference type="PROSITE" id="PS00028">
    <property type="entry name" value="ZINC_FINGER_C2H2_1"/>
    <property type="match status" value="9"/>
</dbReference>
<feature type="domain" description="ZAD" evidence="10">
    <location>
        <begin position="7"/>
        <end position="82"/>
    </location>
</feature>
<dbReference type="AlphaFoldDB" id="A0A8S4EP46"/>
<feature type="domain" description="C2H2-type" evidence="9">
    <location>
        <begin position="491"/>
        <end position="518"/>
    </location>
</feature>
<feature type="domain" description="C2H2-type" evidence="9">
    <location>
        <begin position="408"/>
        <end position="435"/>
    </location>
</feature>
<dbReference type="FunFam" id="3.30.160.60:FF:000202">
    <property type="entry name" value="Zinc finger protein 574"/>
    <property type="match status" value="1"/>
</dbReference>
<reference evidence="11" key="1">
    <citation type="submission" date="2020-11" db="EMBL/GenBank/DDBJ databases">
        <authorList>
            <person name="Whiteford S."/>
        </authorList>
    </citation>
    <scope>NUCLEOTIDE SEQUENCE</scope>
</reference>
<protein>
    <submittedName>
        <fullName evidence="11">(diamondback moth) hypothetical protein</fullName>
    </submittedName>
</protein>
<dbReference type="SUPFAM" id="SSF57716">
    <property type="entry name" value="Glucocorticoid receptor-like (DNA-binding domain)"/>
    <property type="match status" value="1"/>
</dbReference>
<dbReference type="GO" id="GO:0045944">
    <property type="term" value="P:positive regulation of transcription by RNA polymerase II"/>
    <property type="evidence" value="ECO:0007669"/>
    <property type="project" value="TreeGrafter"/>
</dbReference>
<dbReference type="GO" id="GO:0005634">
    <property type="term" value="C:nucleus"/>
    <property type="evidence" value="ECO:0007669"/>
    <property type="project" value="UniProtKB-SubCell"/>
</dbReference>
<dbReference type="SUPFAM" id="SSF57667">
    <property type="entry name" value="beta-beta-alpha zinc fingers"/>
    <property type="match status" value="4"/>
</dbReference>
<keyword evidence="5 8" id="KW-0862">Zinc</keyword>
<dbReference type="Proteomes" id="UP000653454">
    <property type="component" value="Unassembled WGS sequence"/>
</dbReference>
<feature type="binding site" evidence="8">
    <location>
        <position position="9"/>
    </location>
    <ligand>
        <name>Zn(2+)</name>
        <dbReference type="ChEBI" id="CHEBI:29105"/>
    </ligand>
</feature>
<evidence type="ECO:0000256" key="5">
    <source>
        <dbReference type="ARBA" id="ARBA00022833"/>
    </source>
</evidence>
<dbReference type="Pfam" id="PF12874">
    <property type="entry name" value="zf-met"/>
    <property type="match status" value="1"/>
</dbReference>
<name>A0A8S4EP46_PLUXY</name>
<dbReference type="Pfam" id="PF07776">
    <property type="entry name" value="zf-AD"/>
    <property type="match status" value="1"/>
</dbReference>
<dbReference type="Pfam" id="PF13894">
    <property type="entry name" value="zf-C2H2_4"/>
    <property type="match status" value="1"/>
</dbReference>
<keyword evidence="2 8" id="KW-0479">Metal-binding</keyword>
<feature type="domain" description="C2H2-type" evidence="9">
    <location>
        <begin position="379"/>
        <end position="407"/>
    </location>
</feature>
<dbReference type="PROSITE" id="PS50157">
    <property type="entry name" value="ZINC_FINGER_C2H2_2"/>
    <property type="match status" value="8"/>
</dbReference>
<feature type="domain" description="C2H2-type" evidence="9">
    <location>
        <begin position="348"/>
        <end position="370"/>
    </location>
</feature>
<comment type="subcellular location">
    <subcellularLocation>
        <location evidence="1">Nucleus</location>
    </subcellularLocation>
</comment>
<dbReference type="InterPro" id="IPR050688">
    <property type="entry name" value="Zinc_finger/UBP_domain"/>
</dbReference>
<dbReference type="FunFam" id="3.30.160.60:FF:000145">
    <property type="entry name" value="Zinc finger protein 574"/>
    <property type="match status" value="1"/>
</dbReference>
<dbReference type="PANTHER" id="PTHR24403:SF67">
    <property type="entry name" value="FI01116P-RELATED"/>
    <property type="match status" value="1"/>
</dbReference>
<organism evidence="11 12">
    <name type="scientific">Plutella xylostella</name>
    <name type="common">Diamondback moth</name>
    <name type="synonym">Plutella maculipennis</name>
    <dbReference type="NCBI Taxonomy" id="51655"/>
    <lineage>
        <taxon>Eukaryota</taxon>
        <taxon>Metazoa</taxon>
        <taxon>Ecdysozoa</taxon>
        <taxon>Arthropoda</taxon>
        <taxon>Hexapoda</taxon>
        <taxon>Insecta</taxon>
        <taxon>Pterygota</taxon>
        <taxon>Neoptera</taxon>
        <taxon>Endopterygota</taxon>
        <taxon>Lepidoptera</taxon>
        <taxon>Glossata</taxon>
        <taxon>Ditrysia</taxon>
        <taxon>Yponomeutoidea</taxon>
        <taxon>Plutellidae</taxon>
        <taxon>Plutella</taxon>
    </lineage>
</organism>
<comment type="caution">
    <text evidence="11">The sequence shown here is derived from an EMBL/GenBank/DDBJ whole genome shotgun (WGS) entry which is preliminary data.</text>
</comment>
<accession>A0A8S4EP46</accession>
<evidence type="ECO:0000313" key="11">
    <source>
        <dbReference type="EMBL" id="CAG9117631.1"/>
    </source>
</evidence>
<evidence type="ECO:0000256" key="2">
    <source>
        <dbReference type="ARBA" id="ARBA00022723"/>
    </source>
</evidence>
<evidence type="ECO:0000256" key="3">
    <source>
        <dbReference type="ARBA" id="ARBA00022737"/>
    </source>
</evidence>
<evidence type="ECO:0000256" key="6">
    <source>
        <dbReference type="ARBA" id="ARBA00023242"/>
    </source>
</evidence>
<dbReference type="SMART" id="SM00355">
    <property type="entry name" value="ZnF_C2H2"/>
    <property type="match status" value="11"/>
</dbReference>
<dbReference type="InterPro" id="IPR036236">
    <property type="entry name" value="Znf_C2H2_sf"/>
</dbReference>
<dbReference type="Gene3D" id="3.30.160.60">
    <property type="entry name" value="Classic Zinc Finger"/>
    <property type="match status" value="7"/>
</dbReference>
<feature type="domain" description="C2H2-type" evidence="9">
    <location>
        <begin position="436"/>
        <end position="463"/>
    </location>
</feature>
<feature type="binding site" evidence="8">
    <location>
        <position position="58"/>
    </location>
    <ligand>
        <name>Zn(2+)</name>
        <dbReference type="ChEBI" id="CHEBI:29105"/>
    </ligand>
</feature>
<dbReference type="GO" id="GO:0008270">
    <property type="term" value="F:zinc ion binding"/>
    <property type="evidence" value="ECO:0007669"/>
    <property type="project" value="UniProtKB-UniRule"/>
</dbReference>
<dbReference type="PROSITE" id="PS51915">
    <property type="entry name" value="ZAD"/>
    <property type="match status" value="1"/>
</dbReference>
<keyword evidence="12" id="KW-1185">Reference proteome</keyword>
<keyword evidence="3" id="KW-0677">Repeat</keyword>
<feature type="binding site" evidence="8">
    <location>
        <position position="55"/>
    </location>
    <ligand>
        <name>Zn(2+)</name>
        <dbReference type="ChEBI" id="CHEBI:29105"/>
    </ligand>
</feature>
<gene>
    <name evidence="11" type="ORF">PLXY2_LOCUS6291</name>
</gene>
<keyword evidence="4 7" id="KW-0863">Zinc-finger</keyword>
<evidence type="ECO:0000256" key="4">
    <source>
        <dbReference type="ARBA" id="ARBA00022771"/>
    </source>
</evidence>
<dbReference type="InterPro" id="IPR012934">
    <property type="entry name" value="Znf_AD"/>
</dbReference>
<sequence>MTDNLKHLCRLCAAKIETINNKDLIEENNSGLLKIVLDLMEVDISVNDHLSTKICPMCEDKVLSFQLFILECKRAQELMQKLYVDTLSSSLQVKIEENDCVKQVKSEVKDEFTAEEIASAITSNDYHDYTDAPDSYDNAEFLDEDIITIASLQKLQKKRTIKIKNVAAEDLNETNLSSLNIKNFVSLSCNVCKEEFKNWYQLHVHCAESHDIKPIVFCICGLEIKSKSVLYKHVSEHKVDKNSKGADRSKYINIKDTNLVSFDCNICQEECSSYYSLKSHSVKAHNSLPVIQCKCGALLKSKTVLYKHIADHKNPHVYSCDKCPKITKSLSSLEKHKRRHVPKEERTFKCSSCDRIFNTKDALKSHIKSHIPIEQRKQYECEICNLKFTTRSSASSHRRVVHEKYKGFVCDLCGYACGTGGELRQHRAIHSDDKPFVCNKCPKRFKTYSNLKTHMDTHEDTSYVCYVCSRILNSRRTLKKHLLVHETECRHVCSYCNKAFKRRQTLKVHLSTHTGDKPLSCKWCDERFAYASTLRSHRLRYHPDKMAGGLVHAQYQPGYSDVTRQANDVSTVWICRIK</sequence>
<evidence type="ECO:0000256" key="8">
    <source>
        <dbReference type="PROSITE-ProRule" id="PRU01263"/>
    </source>
</evidence>
<feature type="domain" description="C2H2-type" evidence="9">
    <location>
        <begin position="519"/>
        <end position="547"/>
    </location>
</feature>
<dbReference type="PANTHER" id="PTHR24403">
    <property type="entry name" value="ZINC FINGER PROTEIN"/>
    <property type="match status" value="1"/>
</dbReference>
<keyword evidence="6" id="KW-0539">Nucleus</keyword>
<evidence type="ECO:0000259" key="10">
    <source>
        <dbReference type="PROSITE" id="PS51915"/>
    </source>
</evidence>
<proteinExistence type="predicted"/>
<evidence type="ECO:0000256" key="1">
    <source>
        <dbReference type="ARBA" id="ARBA00004123"/>
    </source>
</evidence>